<organism evidence="2 3">
    <name type="scientific">Riccia sorocarpa</name>
    <dbReference type="NCBI Taxonomy" id="122646"/>
    <lineage>
        <taxon>Eukaryota</taxon>
        <taxon>Viridiplantae</taxon>
        <taxon>Streptophyta</taxon>
        <taxon>Embryophyta</taxon>
        <taxon>Marchantiophyta</taxon>
        <taxon>Marchantiopsida</taxon>
        <taxon>Marchantiidae</taxon>
        <taxon>Marchantiales</taxon>
        <taxon>Ricciaceae</taxon>
        <taxon>Riccia</taxon>
    </lineage>
</organism>
<comment type="caution">
    <text evidence="2">The sequence shown here is derived from an EMBL/GenBank/DDBJ whole genome shotgun (WGS) entry which is preliminary data.</text>
</comment>
<dbReference type="PANTHER" id="PTHR46554:SF2">
    <property type="entry name" value="TFIIS N-TERMINAL DOMAIN-CONTAINING PROTEIN"/>
    <property type="match status" value="1"/>
</dbReference>
<protein>
    <submittedName>
        <fullName evidence="2">Uncharacterized protein</fullName>
    </submittedName>
</protein>
<feature type="region of interest" description="Disordered" evidence="1">
    <location>
        <begin position="94"/>
        <end position="123"/>
    </location>
</feature>
<dbReference type="EMBL" id="JBJQOH010000006">
    <property type="protein sequence ID" value="KAL3685262.1"/>
    <property type="molecule type" value="Genomic_DNA"/>
</dbReference>
<reference evidence="2 3" key="1">
    <citation type="submission" date="2024-09" db="EMBL/GenBank/DDBJ databases">
        <title>Chromosome-scale assembly of Riccia sorocarpa.</title>
        <authorList>
            <person name="Paukszto L."/>
        </authorList>
    </citation>
    <scope>NUCLEOTIDE SEQUENCE [LARGE SCALE GENOMIC DNA]</scope>
    <source>
        <strain evidence="2">LP-2024</strain>
        <tissue evidence="2">Aerial parts of the thallus</tissue>
    </source>
</reference>
<dbReference type="Proteomes" id="UP001633002">
    <property type="component" value="Unassembled WGS sequence"/>
</dbReference>
<name>A0ABD3H152_9MARC</name>
<dbReference type="AlphaFoldDB" id="A0ABD3H152"/>
<sequence length="299" mass="33438">MDNWRNFFQSSEQDIWRRIDKATGRTEIRKKVYGLRKHWSRRVGSFARKLSGEAVYILSVHVVYIPTSFQSSPLVSCISWMDLVDEWARTCQQSKPTANGKDQSGVAEEKEGLPSPPLDDGALLAGRTTSLEMSQFFDFMDDDRSAWSSPHSSNLSDDFDSPPDSRRENDSTASDTAQAAHLKIKNLERRRVDCIELTAQPKTSTLGLAVKPKAAGEIDDSEKLLLAKERLQRDTEKSVKVCASLGKSGSFLSHLNQETADRSSTRLHGSSEGWTEMCKASSGTSCKARQNRGWMNGRR</sequence>
<accession>A0ABD3H152</accession>
<dbReference type="PANTHER" id="PTHR46554">
    <property type="entry name" value="MEDIATOR OF RNA POLYMERASE II TRANSCRIPTION SUBUNIT 26A-RELATED"/>
    <property type="match status" value="1"/>
</dbReference>
<gene>
    <name evidence="2" type="ORF">R1sor_003284</name>
</gene>
<keyword evidence="3" id="KW-1185">Reference proteome</keyword>
<evidence type="ECO:0000313" key="2">
    <source>
        <dbReference type="EMBL" id="KAL3685262.1"/>
    </source>
</evidence>
<evidence type="ECO:0000256" key="1">
    <source>
        <dbReference type="SAM" id="MobiDB-lite"/>
    </source>
</evidence>
<feature type="region of interest" description="Disordered" evidence="1">
    <location>
        <begin position="147"/>
        <end position="177"/>
    </location>
</feature>
<evidence type="ECO:0000313" key="3">
    <source>
        <dbReference type="Proteomes" id="UP001633002"/>
    </source>
</evidence>
<proteinExistence type="predicted"/>